<gene>
    <name evidence="2" type="ORF">NDU88_006410</name>
</gene>
<reference evidence="2" key="1">
    <citation type="journal article" date="2022" name="bioRxiv">
        <title>Sequencing and chromosome-scale assembly of the giantPleurodeles waltlgenome.</title>
        <authorList>
            <person name="Brown T."/>
            <person name="Elewa A."/>
            <person name="Iarovenko S."/>
            <person name="Subramanian E."/>
            <person name="Araus A.J."/>
            <person name="Petzold A."/>
            <person name="Susuki M."/>
            <person name="Suzuki K.-i.T."/>
            <person name="Hayashi T."/>
            <person name="Toyoda A."/>
            <person name="Oliveira C."/>
            <person name="Osipova E."/>
            <person name="Leigh N.D."/>
            <person name="Simon A."/>
            <person name="Yun M.H."/>
        </authorList>
    </citation>
    <scope>NUCLEOTIDE SEQUENCE</scope>
    <source>
        <strain evidence="2">20211129_DDA</strain>
        <tissue evidence="2">Liver</tissue>
    </source>
</reference>
<proteinExistence type="predicted"/>
<keyword evidence="3" id="KW-1185">Reference proteome</keyword>
<feature type="compositionally biased region" description="Basic and acidic residues" evidence="1">
    <location>
        <begin position="23"/>
        <end position="41"/>
    </location>
</feature>
<comment type="caution">
    <text evidence="2">The sequence shown here is derived from an EMBL/GenBank/DDBJ whole genome shotgun (WGS) entry which is preliminary data.</text>
</comment>
<name>A0AAV7MZ70_PLEWA</name>
<feature type="region of interest" description="Disordered" evidence="1">
    <location>
        <begin position="1"/>
        <end position="84"/>
    </location>
</feature>
<protein>
    <submittedName>
        <fullName evidence="2">Uncharacterized protein</fullName>
    </submittedName>
</protein>
<evidence type="ECO:0000313" key="3">
    <source>
        <dbReference type="Proteomes" id="UP001066276"/>
    </source>
</evidence>
<evidence type="ECO:0000313" key="2">
    <source>
        <dbReference type="EMBL" id="KAJ1109041.1"/>
    </source>
</evidence>
<organism evidence="2 3">
    <name type="scientific">Pleurodeles waltl</name>
    <name type="common">Iberian ribbed newt</name>
    <dbReference type="NCBI Taxonomy" id="8319"/>
    <lineage>
        <taxon>Eukaryota</taxon>
        <taxon>Metazoa</taxon>
        <taxon>Chordata</taxon>
        <taxon>Craniata</taxon>
        <taxon>Vertebrata</taxon>
        <taxon>Euteleostomi</taxon>
        <taxon>Amphibia</taxon>
        <taxon>Batrachia</taxon>
        <taxon>Caudata</taxon>
        <taxon>Salamandroidea</taxon>
        <taxon>Salamandridae</taxon>
        <taxon>Pleurodelinae</taxon>
        <taxon>Pleurodeles</taxon>
    </lineage>
</organism>
<dbReference type="EMBL" id="JANPWB010000013">
    <property type="protein sequence ID" value="KAJ1109041.1"/>
    <property type="molecule type" value="Genomic_DNA"/>
</dbReference>
<accession>A0AAV7MZ70</accession>
<dbReference type="Proteomes" id="UP001066276">
    <property type="component" value="Chromosome 9"/>
</dbReference>
<dbReference type="AlphaFoldDB" id="A0AAV7MZ70"/>
<evidence type="ECO:0000256" key="1">
    <source>
        <dbReference type="SAM" id="MobiDB-lite"/>
    </source>
</evidence>
<sequence>MESTQTRQRDDHMRLTHVGKKARQSERRKYESLGLETERGLCSRATRPRSPAPNPPIIGAEAERPTQRGKLRSQQKGSLAKALH</sequence>